<dbReference type="EMBL" id="LXQA010271007">
    <property type="protein sequence ID" value="MCI39731.1"/>
    <property type="molecule type" value="Genomic_DNA"/>
</dbReference>
<sequence>MRLMLKNEDLFRTFAFEEGCFGEAIRGSWLAWSVYHDSSWLFDDHNLLVIGSGPLDRFNQGLWIKATVKMGKGFDSPCV</sequence>
<dbReference type="Proteomes" id="UP000265520">
    <property type="component" value="Unassembled WGS sequence"/>
</dbReference>
<evidence type="ECO:0000313" key="1">
    <source>
        <dbReference type="EMBL" id="MCI39731.1"/>
    </source>
</evidence>
<evidence type="ECO:0000313" key="2">
    <source>
        <dbReference type="Proteomes" id="UP000265520"/>
    </source>
</evidence>
<name>A0A392RSW5_9FABA</name>
<accession>A0A392RSW5</accession>
<reference evidence="1 2" key="1">
    <citation type="journal article" date="2018" name="Front. Plant Sci.">
        <title>Red Clover (Trifolium pratense) and Zigzag Clover (T. medium) - A Picture of Genomic Similarities and Differences.</title>
        <authorList>
            <person name="Dluhosova J."/>
            <person name="Istvanek J."/>
            <person name="Nedelnik J."/>
            <person name="Repkova J."/>
        </authorList>
    </citation>
    <scope>NUCLEOTIDE SEQUENCE [LARGE SCALE GENOMIC DNA]</scope>
    <source>
        <strain evidence="2">cv. 10/8</strain>
        <tissue evidence="1">Leaf</tissue>
    </source>
</reference>
<keyword evidence="2" id="KW-1185">Reference proteome</keyword>
<organism evidence="1 2">
    <name type="scientific">Trifolium medium</name>
    <dbReference type="NCBI Taxonomy" id="97028"/>
    <lineage>
        <taxon>Eukaryota</taxon>
        <taxon>Viridiplantae</taxon>
        <taxon>Streptophyta</taxon>
        <taxon>Embryophyta</taxon>
        <taxon>Tracheophyta</taxon>
        <taxon>Spermatophyta</taxon>
        <taxon>Magnoliopsida</taxon>
        <taxon>eudicotyledons</taxon>
        <taxon>Gunneridae</taxon>
        <taxon>Pentapetalae</taxon>
        <taxon>rosids</taxon>
        <taxon>fabids</taxon>
        <taxon>Fabales</taxon>
        <taxon>Fabaceae</taxon>
        <taxon>Papilionoideae</taxon>
        <taxon>50 kb inversion clade</taxon>
        <taxon>NPAAA clade</taxon>
        <taxon>Hologalegina</taxon>
        <taxon>IRL clade</taxon>
        <taxon>Trifolieae</taxon>
        <taxon>Trifolium</taxon>
    </lineage>
</organism>
<comment type="caution">
    <text evidence="1">The sequence shown here is derived from an EMBL/GenBank/DDBJ whole genome shotgun (WGS) entry which is preliminary data.</text>
</comment>
<proteinExistence type="predicted"/>
<feature type="non-terminal residue" evidence="1">
    <location>
        <position position="79"/>
    </location>
</feature>
<dbReference type="AlphaFoldDB" id="A0A392RSW5"/>
<protein>
    <submittedName>
        <fullName evidence="1">Uncharacterized protein</fullName>
    </submittedName>
</protein>